<dbReference type="InterPro" id="IPR003713">
    <property type="entry name" value="FliS"/>
</dbReference>
<dbReference type="Pfam" id="PF02561">
    <property type="entry name" value="FliS"/>
    <property type="match status" value="1"/>
</dbReference>
<sequence length="148" mass="16206">MQTAINRFQQDSIVTASPARLLTMLYDRLLLDLGRAENALAGKNRVEAHKNLTHAQDIIAELMSSLRMDVWDGAEGLMALYVYAMKELVNANVNQDATKAREIHELFKPLADAWKQAAAQLEAEEARSKASGKPGEVKRTASGDLGVG</sequence>
<evidence type="ECO:0000256" key="5">
    <source>
        <dbReference type="ARBA" id="ARBA00023186"/>
    </source>
</evidence>
<organism evidence="8 11">
    <name type="scientific">Mobiluncus mulieris</name>
    <dbReference type="NCBI Taxonomy" id="2052"/>
    <lineage>
        <taxon>Bacteria</taxon>
        <taxon>Bacillati</taxon>
        <taxon>Actinomycetota</taxon>
        <taxon>Actinomycetes</taxon>
        <taxon>Actinomycetales</taxon>
        <taxon>Actinomycetaceae</taxon>
        <taxon>Mobiluncus</taxon>
    </lineage>
</organism>
<evidence type="ECO:0000313" key="10">
    <source>
        <dbReference type="Proteomes" id="UP000255284"/>
    </source>
</evidence>
<gene>
    <name evidence="8" type="primary">fliS</name>
    <name evidence="8" type="ORF">HHJ78_00070</name>
    <name evidence="9" type="ORF">NCTC11819_01029</name>
</gene>
<dbReference type="EMBL" id="UGGQ01000006">
    <property type="protein sequence ID" value="STO16462.1"/>
    <property type="molecule type" value="Genomic_DNA"/>
</dbReference>
<keyword evidence="8" id="KW-0966">Cell projection</keyword>
<dbReference type="PIRSF" id="PIRSF039090">
    <property type="entry name" value="Flis"/>
    <property type="match status" value="1"/>
</dbReference>
<dbReference type="Gene3D" id="1.20.120.340">
    <property type="entry name" value="Flagellar protein FliS"/>
    <property type="match status" value="1"/>
</dbReference>
<dbReference type="NCBIfam" id="TIGR00208">
    <property type="entry name" value="fliS"/>
    <property type="match status" value="1"/>
</dbReference>
<comment type="caution">
    <text evidence="8">The sequence shown here is derived from an EMBL/GenBank/DDBJ whole genome shotgun (WGS) entry which is preliminary data.</text>
</comment>
<keyword evidence="5" id="KW-0143">Chaperone</keyword>
<dbReference type="PANTHER" id="PTHR34773:SF1">
    <property type="entry name" value="FLAGELLAR SECRETION CHAPERONE FLIS"/>
    <property type="match status" value="1"/>
</dbReference>
<evidence type="ECO:0000256" key="6">
    <source>
        <dbReference type="PIRNR" id="PIRNR039090"/>
    </source>
</evidence>
<keyword evidence="4 6" id="KW-1005">Bacterial flagellum biogenesis</keyword>
<reference evidence="9 10" key="1">
    <citation type="submission" date="2018-06" db="EMBL/GenBank/DDBJ databases">
        <authorList>
            <consortium name="Pathogen Informatics"/>
            <person name="Doyle S."/>
        </authorList>
    </citation>
    <scope>NUCLEOTIDE SEQUENCE [LARGE SCALE GENOMIC DNA]</scope>
    <source>
        <strain evidence="9 10">NCTC11819</strain>
    </source>
</reference>
<evidence type="ECO:0000256" key="7">
    <source>
        <dbReference type="SAM" id="MobiDB-lite"/>
    </source>
</evidence>
<dbReference type="CDD" id="cd16098">
    <property type="entry name" value="FliS"/>
    <property type="match status" value="1"/>
</dbReference>
<dbReference type="GO" id="GO:0044780">
    <property type="term" value="P:bacterial-type flagellum assembly"/>
    <property type="evidence" value="ECO:0007669"/>
    <property type="project" value="InterPro"/>
</dbReference>
<keyword evidence="8" id="KW-0282">Flagellum</keyword>
<evidence type="ECO:0000256" key="4">
    <source>
        <dbReference type="ARBA" id="ARBA00022795"/>
    </source>
</evidence>
<name>A0A2J9KN16_9ACTO</name>
<evidence type="ECO:0000256" key="2">
    <source>
        <dbReference type="ARBA" id="ARBA00008787"/>
    </source>
</evidence>
<dbReference type="Proteomes" id="UP000578252">
    <property type="component" value="Unassembled WGS sequence"/>
</dbReference>
<evidence type="ECO:0000313" key="8">
    <source>
        <dbReference type="EMBL" id="NMW63972.1"/>
    </source>
</evidence>
<keyword evidence="3 6" id="KW-0963">Cytoplasm</keyword>
<dbReference type="PANTHER" id="PTHR34773">
    <property type="entry name" value="FLAGELLAR SECRETION CHAPERONE FLIS"/>
    <property type="match status" value="1"/>
</dbReference>
<evidence type="ECO:0000313" key="11">
    <source>
        <dbReference type="Proteomes" id="UP000578252"/>
    </source>
</evidence>
<evidence type="ECO:0000256" key="3">
    <source>
        <dbReference type="ARBA" id="ARBA00022490"/>
    </source>
</evidence>
<dbReference type="InterPro" id="IPR036584">
    <property type="entry name" value="FliS_sf"/>
</dbReference>
<accession>A0A2J9KN16</accession>
<dbReference type="GO" id="GO:0005829">
    <property type="term" value="C:cytosol"/>
    <property type="evidence" value="ECO:0007669"/>
    <property type="project" value="UniProtKB-SubCell"/>
</dbReference>
<feature type="region of interest" description="Disordered" evidence="7">
    <location>
        <begin position="123"/>
        <end position="148"/>
    </location>
</feature>
<dbReference type="RefSeq" id="WP_004014114.1">
    <property type="nucleotide sequence ID" value="NZ_CAMPNB010000017.1"/>
</dbReference>
<dbReference type="EMBL" id="JABCUR010000001">
    <property type="protein sequence ID" value="NMW63972.1"/>
    <property type="molecule type" value="Genomic_DNA"/>
</dbReference>
<dbReference type="AlphaFoldDB" id="A0A2J9KN16"/>
<dbReference type="SUPFAM" id="SSF101116">
    <property type="entry name" value="Flagellar export chaperone FliS"/>
    <property type="match status" value="1"/>
</dbReference>
<evidence type="ECO:0000256" key="1">
    <source>
        <dbReference type="ARBA" id="ARBA00004514"/>
    </source>
</evidence>
<protein>
    <recommendedName>
        <fullName evidence="6">Flagellar secretion chaperone FliS</fullName>
    </recommendedName>
</protein>
<comment type="similarity">
    <text evidence="2 6">Belongs to the FliS family.</text>
</comment>
<keyword evidence="8" id="KW-0969">Cilium</keyword>
<dbReference type="GO" id="GO:0071973">
    <property type="term" value="P:bacterial-type flagellum-dependent cell motility"/>
    <property type="evidence" value="ECO:0007669"/>
    <property type="project" value="TreeGrafter"/>
</dbReference>
<proteinExistence type="inferred from homology"/>
<dbReference type="GeneID" id="61168896"/>
<reference evidence="8 11" key="2">
    <citation type="submission" date="2020-04" db="EMBL/GenBank/DDBJ databases">
        <title>Antimicrobial susceptibility and clonality of vaginal-derived multi-drug resistant Mobiluncus isolates in China.</title>
        <authorList>
            <person name="Zhang X."/>
        </authorList>
    </citation>
    <scope>NUCLEOTIDE SEQUENCE [LARGE SCALE GENOMIC DNA]</scope>
    <source>
        <strain evidence="8 11">13</strain>
    </source>
</reference>
<dbReference type="Proteomes" id="UP000255284">
    <property type="component" value="Unassembled WGS sequence"/>
</dbReference>
<evidence type="ECO:0000313" key="9">
    <source>
        <dbReference type="EMBL" id="STO16462.1"/>
    </source>
</evidence>
<comment type="subcellular location">
    <subcellularLocation>
        <location evidence="1 6">Cytoplasm</location>
        <location evidence="1 6">Cytosol</location>
    </subcellularLocation>
</comment>